<dbReference type="EMBL" id="QUSW01000001">
    <property type="protein sequence ID" value="RQP26834.1"/>
    <property type="molecule type" value="Genomic_DNA"/>
</dbReference>
<evidence type="ECO:0000313" key="2">
    <source>
        <dbReference type="EMBL" id="RQP26834.1"/>
    </source>
</evidence>
<evidence type="ECO:0000313" key="3">
    <source>
        <dbReference type="Proteomes" id="UP000267464"/>
    </source>
</evidence>
<organism evidence="2 3">
    <name type="scientific">Piscinibacter terrae</name>
    <dbReference type="NCBI Taxonomy" id="2496871"/>
    <lineage>
        <taxon>Bacteria</taxon>
        <taxon>Pseudomonadati</taxon>
        <taxon>Pseudomonadota</taxon>
        <taxon>Betaproteobacteria</taxon>
        <taxon>Burkholderiales</taxon>
        <taxon>Sphaerotilaceae</taxon>
        <taxon>Piscinibacter</taxon>
    </lineage>
</organism>
<feature type="domain" description="Ice-binding protein C-terminal" evidence="1">
    <location>
        <begin position="166"/>
        <end position="190"/>
    </location>
</feature>
<accession>A0A3N7HWV1</accession>
<dbReference type="NCBIfam" id="TIGR02595">
    <property type="entry name" value="PEP_CTERM"/>
    <property type="match status" value="1"/>
</dbReference>
<evidence type="ECO:0000259" key="1">
    <source>
        <dbReference type="Pfam" id="PF07589"/>
    </source>
</evidence>
<dbReference type="InterPro" id="IPR013424">
    <property type="entry name" value="Ice-binding_C"/>
</dbReference>
<name>A0A3N7HWV1_9BURK</name>
<dbReference type="Pfam" id="PF07589">
    <property type="entry name" value="PEP-CTERM"/>
    <property type="match status" value="1"/>
</dbReference>
<dbReference type="OrthoDB" id="8536439at2"/>
<protein>
    <submittedName>
        <fullName evidence="2">PEP-CTERM sorting domain-containing protein</fullName>
    </submittedName>
</protein>
<reference evidence="2 3" key="2">
    <citation type="submission" date="2018-12" db="EMBL/GenBank/DDBJ databases">
        <title>Rhizobacter gummiphilus sp. nov., a rubber-degrading bacterium isolated from the soil of a botanical garden in Japan.</title>
        <authorList>
            <person name="Shunsuke S.S."/>
        </authorList>
    </citation>
    <scope>NUCLEOTIDE SEQUENCE [LARGE SCALE GENOMIC DNA]</scope>
    <source>
        <strain evidence="2 3">S-16</strain>
    </source>
</reference>
<keyword evidence="3" id="KW-1185">Reference proteome</keyword>
<comment type="caution">
    <text evidence="2">The sequence shown here is derived from an EMBL/GenBank/DDBJ whole genome shotgun (WGS) entry which is preliminary data.</text>
</comment>
<dbReference type="AlphaFoldDB" id="A0A3N7HWV1"/>
<reference evidence="2 3" key="1">
    <citation type="submission" date="2018-08" db="EMBL/GenBank/DDBJ databases">
        <authorList>
            <person name="Khan S.A."/>
            <person name="Jeon C.O."/>
            <person name="Chun B.H."/>
            <person name="Jeong S.E."/>
        </authorList>
    </citation>
    <scope>NUCLEOTIDE SEQUENCE [LARGE SCALE GENOMIC DNA]</scope>
    <source>
        <strain evidence="2 3">S-16</strain>
    </source>
</reference>
<dbReference type="Proteomes" id="UP000267464">
    <property type="component" value="Unassembled WGS sequence"/>
</dbReference>
<sequence length="193" mass="19738">MSASSALVKDHVTLTNNSGASAVVRYSRSMDWDIPPTEFNEYVTIGGVGATKLIFSNDNGFATPNPLSNPGALAGGTTNVNFVDSGPTDHGAYFTFDFGSVAAGESVSFDIFYGAAGSETAAFAALGAVGAEVYSLGQNSRTGLTDGTPDTFIFGFAGVGGTPVPAVPEPETYALMLAGLGIVGFMARRRRAA</sequence>
<proteinExistence type="predicted"/>
<gene>
    <name evidence="2" type="ORF">DZC73_03920</name>
</gene>